<gene>
    <name evidence="9" type="primary">Aste57867_17820</name>
    <name evidence="8" type="ORF">As57867_017759</name>
    <name evidence="9" type="ORF">ASTE57867_17820</name>
</gene>
<dbReference type="PANTHER" id="PTHR24058">
    <property type="entry name" value="DUAL SPECIFICITY PROTEIN KINASE"/>
    <property type="match status" value="1"/>
</dbReference>
<keyword evidence="5" id="KW-0067">ATP-binding</keyword>
<dbReference type="Gene3D" id="1.10.510.10">
    <property type="entry name" value="Transferase(Phosphotransferase) domain 1"/>
    <property type="match status" value="1"/>
</dbReference>
<keyword evidence="1" id="KW-0723">Serine/threonine-protein kinase</keyword>
<organism evidence="9 10">
    <name type="scientific">Aphanomyces stellatus</name>
    <dbReference type="NCBI Taxonomy" id="120398"/>
    <lineage>
        <taxon>Eukaryota</taxon>
        <taxon>Sar</taxon>
        <taxon>Stramenopiles</taxon>
        <taxon>Oomycota</taxon>
        <taxon>Saprolegniomycetes</taxon>
        <taxon>Saprolegniales</taxon>
        <taxon>Verrucalvaceae</taxon>
        <taxon>Aphanomyces</taxon>
    </lineage>
</organism>
<evidence type="ECO:0000256" key="6">
    <source>
        <dbReference type="SAM" id="MobiDB-lite"/>
    </source>
</evidence>
<feature type="compositionally biased region" description="Acidic residues" evidence="6">
    <location>
        <begin position="108"/>
        <end position="125"/>
    </location>
</feature>
<proteinExistence type="predicted"/>
<evidence type="ECO:0000256" key="1">
    <source>
        <dbReference type="ARBA" id="ARBA00022527"/>
    </source>
</evidence>
<feature type="compositionally biased region" description="Polar residues" evidence="6">
    <location>
        <begin position="170"/>
        <end position="189"/>
    </location>
</feature>
<dbReference type="Pfam" id="PF00069">
    <property type="entry name" value="Pkinase"/>
    <property type="match status" value="1"/>
</dbReference>
<keyword evidence="2" id="KW-0808">Transferase</keyword>
<dbReference type="InterPro" id="IPR011009">
    <property type="entry name" value="Kinase-like_dom_sf"/>
</dbReference>
<dbReference type="EMBL" id="VJMH01006304">
    <property type="protein sequence ID" value="KAF0690832.1"/>
    <property type="molecule type" value="Genomic_DNA"/>
</dbReference>
<keyword evidence="4" id="KW-0418">Kinase</keyword>
<evidence type="ECO:0000256" key="5">
    <source>
        <dbReference type="ARBA" id="ARBA00022840"/>
    </source>
</evidence>
<dbReference type="Gene3D" id="3.30.200.20">
    <property type="entry name" value="Phosphorylase Kinase, domain 1"/>
    <property type="match status" value="1"/>
</dbReference>
<evidence type="ECO:0000313" key="10">
    <source>
        <dbReference type="Proteomes" id="UP000332933"/>
    </source>
</evidence>
<evidence type="ECO:0000256" key="4">
    <source>
        <dbReference type="ARBA" id="ARBA00022777"/>
    </source>
</evidence>
<evidence type="ECO:0000256" key="2">
    <source>
        <dbReference type="ARBA" id="ARBA00022679"/>
    </source>
</evidence>
<dbReference type="GO" id="GO:0005524">
    <property type="term" value="F:ATP binding"/>
    <property type="evidence" value="ECO:0007669"/>
    <property type="project" value="UniProtKB-KW"/>
</dbReference>
<evidence type="ECO:0000313" key="9">
    <source>
        <dbReference type="EMBL" id="VFT94563.1"/>
    </source>
</evidence>
<dbReference type="EMBL" id="CAADRA010006325">
    <property type="protein sequence ID" value="VFT94563.1"/>
    <property type="molecule type" value="Genomic_DNA"/>
</dbReference>
<dbReference type="PROSITE" id="PS50011">
    <property type="entry name" value="PROTEIN_KINASE_DOM"/>
    <property type="match status" value="1"/>
</dbReference>
<dbReference type="Proteomes" id="UP000332933">
    <property type="component" value="Unassembled WGS sequence"/>
</dbReference>
<keyword evidence="3" id="KW-0547">Nucleotide-binding</keyword>
<feature type="region of interest" description="Disordered" evidence="6">
    <location>
        <begin position="101"/>
        <end position="132"/>
    </location>
</feature>
<evidence type="ECO:0000256" key="3">
    <source>
        <dbReference type="ARBA" id="ARBA00022741"/>
    </source>
</evidence>
<dbReference type="SUPFAM" id="SSF56112">
    <property type="entry name" value="Protein kinase-like (PK-like)"/>
    <property type="match status" value="1"/>
</dbReference>
<dbReference type="InterPro" id="IPR050494">
    <property type="entry name" value="Ser_Thr_dual-spec_kinase"/>
</dbReference>
<feature type="region of interest" description="Disordered" evidence="6">
    <location>
        <begin position="1"/>
        <end position="42"/>
    </location>
</feature>
<dbReference type="InterPro" id="IPR008271">
    <property type="entry name" value="Ser/Thr_kinase_AS"/>
</dbReference>
<feature type="compositionally biased region" description="Polar residues" evidence="6">
    <location>
        <begin position="148"/>
        <end position="159"/>
    </location>
</feature>
<dbReference type="PROSITE" id="PS00108">
    <property type="entry name" value="PROTEIN_KINASE_ST"/>
    <property type="match status" value="1"/>
</dbReference>
<dbReference type="AlphaFoldDB" id="A0A485LA78"/>
<keyword evidence="10" id="KW-1185">Reference proteome</keyword>
<name>A0A485LA78_9STRA</name>
<protein>
    <submittedName>
        <fullName evidence="9">Aste57867_17820 protein</fullName>
    </submittedName>
</protein>
<dbReference type="InterPro" id="IPR000719">
    <property type="entry name" value="Prot_kinase_dom"/>
</dbReference>
<dbReference type="GO" id="GO:0004674">
    <property type="term" value="F:protein serine/threonine kinase activity"/>
    <property type="evidence" value="ECO:0007669"/>
    <property type="project" value="UniProtKB-KW"/>
</dbReference>
<reference evidence="8" key="2">
    <citation type="submission" date="2019-06" db="EMBL/GenBank/DDBJ databases">
        <title>Genomics analysis of Aphanomyces spp. identifies a new class of oomycete effector associated with host adaptation.</title>
        <authorList>
            <person name="Gaulin E."/>
        </authorList>
    </citation>
    <scope>NUCLEOTIDE SEQUENCE</scope>
    <source>
        <strain evidence="8">CBS 578.67</strain>
    </source>
</reference>
<feature type="compositionally biased region" description="Polar residues" evidence="6">
    <location>
        <begin position="7"/>
        <end position="20"/>
    </location>
</feature>
<dbReference type="OrthoDB" id="9332038at2759"/>
<dbReference type="PANTHER" id="PTHR24058:SF124">
    <property type="entry name" value="PROTEIN KINASE SUPERFAMILY PROTEIN"/>
    <property type="match status" value="1"/>
</dbReference>
<dbReference type="SMART" id="SM00220">
    <property type="entry name" value="S_TKc"/>
    <property type="match status" value="1"/>
</dbReference>
<reference evidence="9 10" key="1">
    <citation type="submission" date="2019-03" db="EMBL/GenBank/DDBJ databases">
        <authorList>
            <person name="Gaulin E."/>
            <person name="Dumas B."/>
        </authorList>
    </citation>
    <scope>NUCLEOTIDE SEQUENCE [LARGE SCALE GENOMIC DNA]</scope>
    <source>
        <strain evidence="9">CBS 568.67</strain>
    </source>
</reference>
<evidence type="ECO:0000313" key="8">
    <source>
        <dbReference type="EMBL" id="KAF0690832.1"/>
    </source>
</evidence>
<sequence length="634" mass="70773">MRIDHSGNATNPSHLLSTETGVVGGDGAEDDDEPNDPNSLSSLLERVLQKVSQLPGGLEALSSDPQLLHDLQQHELLFYPAPPPIDDILLLRPSVQLSDALFSSEHDHEEEEDEGDDDASNDESIDLTSERFGSEYEAELLAVESLQRKSTSMDIQSKASGGVVSHPPRVSSSTSISHQMLPPESTSPSYSMGMLSMSPGASSQDDNPVSAVWPRQPNEFAFSQPDEGKEDELYNEVAYSEHGDNDDDLDKLFEMEDMESPTSSGARRDELLQDVDDDQVEYETMRLRIVRERNRTGFEPSQEFQPEPGALVGGQYQIERLLGEAVFSQTYKAIDTRTGAVVCLKVIRNSKEYFDQGIDEIRVLEYLNAAGDVDEHHVLRLLDYFYFKEHLILVTELLRDNLYEFSRLVRTQQGHSVMGSYFTMPRLKKIALECLGALDFLHALHIVHCDLKPENIVMKNYQTCQVKVIDFGSASFVTDELTYYIQSRSYRAPEVILGLRYDEAIDLWSLGCILAELYTGHVLFKNDSVSSLLAHIVGLCGNIPSAMLVASPEASKYFTADHDLYILRDDGTRAVVTPPRTSLWHVLNCADASFVEFLNGLLQTDPARRMSAAAALRHPWLESNVYGISDFSTS</sequence>
<feature type="region of interest" description="Disordered" evidence="6">
    <location>
        <begin position="147"/>
        <end position="189"/>
    </location>
</feature>
<evidence type="ECO:0000259" key="7">
    <source>
        <dbReference type="PROSITE" id="PS50011"/>
    </source>
</evidence>
<dbReference type="CDD" id="cd14133">
    <property type="entry name" value="PKc_DYRK_like"/>
    <property type="match status" value="1"/>
</dbReference>
<accession>A0A485LA78</accession>
<feature type="domain" description="Protein kinase" evidence="7">
    <location>
        <begin position="316"/>
        <end position="621"/>
    </location>
</feature>